<comment type="caution">
    <text evidence="1">The sequence shown here is derived from an EMBL/GenBank/DDBJ whole genome shotgun (WGS) entry which is preliminary data.</text>
</comment>
<protein>
    <recommendedName>
        <fullName evidence="3">DUF317 domain-containing protein</fullName>
    </recommendedName>
</protein>
<proteinExistence type="predicted"/>
<evidence type="ECO:0000313" key="2">
    <source>
        <dbReference type="Proteomes" id="UP001596297"/>
    </source>
</evidence>
<gene>
    <name evidence="1" type="ORF">ACFP81_04855</name>
</gene>
<evidence type="ECO:0000313" key="1">
    <source>
        <dbReference type="EMBL" id="MFC6591406.1"/>
    </source>
</evidence>
<sequence length="259" mass="27379">MPPQHAPAPLPPLTGLLGSIETADARDYSAQLYLQPLPIDAADDFIHRTNAALLAAGWRVPQMRWPTSQPSGFVASDRPDFPARPTDLTLAQPEQPAQRLIHDGAGLGATWDSRAEGAQTHLCFNIQAGLYRHLVWEEEDSPLPTLPALSAPAGWTLEVIGGGGNGGGRASHASSLALLRGTGSAQELYAHFGGQLEGQGWTEQSAAGNDTLTASVWHTPDGDLALLTLSGRGPGLWQASLGLTRLLGEAAEGRSWFSF</sequence>
<reference evidence="2" key="1">
    <citation type="journal article" date="2019" name="Int. J. Syst. Evol. Microbiol.">
        <title>The Global Catalogue of Microorganisms (GCM) 10K type strain sequencing project: providing services to taxonomists for standard genome sequencing and annotation.</title>
        <authorList>
            <consortium name="The Broad Institute Genomics Platform"/>
            <consortium name="The Broad Institute Genome Sequencing Center for Infectious Disease"/>
            <person name="Wu L."/>
            <person name="Ma J."/>
        </authorList>
    </citation>
    <scope>NUCLEOTIDE SEQUENCE [LARGE SCALE GENOMIC DNA]</scope>
    <source>
        <strain evidence="2">CGMCC 1.15772</strain>
    </source>
</reference>
<evidence type="ECO:0008006" key="3">
    <source>
        <dbReference type="Google" id="ProtNLM"/>
    </source>
</evidence>
<keyword evidence="2" id="KW-1185">Reference proteome</keyword>
<dbReference type="RefSeq" id="WP_380082407.1">
    <property type="nucleotide sequence ID" value="NZ_JBHSWD010000001.1"/>
</dbReference>
<dbReference type="Proteomes" id="UP001596297">
    <property type="component" value="Unassembled WGS sequence"/>
</dbReference>
<organism evidence="1 2">
    <name type="scientific">Deinococcus lacus</name>
    <dbReference type="NCBI Taxonomy" id="392561"/>
    <lineage>
        <taxon>Bacteria</taxon>
        <taxon>Thermotogati</taxon>
        <taxon>Deinococcota</taxon>
        <taxon>Deinococci</taxon>
        <taxon>Deinococcales</taxon>
        <taxon>Deinococcaceae</taxon>
        <taxon>Deinococcus</taxon>
    </lineage>
</organism>
<accession>A0ABW1YAQ9</accession>
<dbReference type="EMBL" id="JBHSWD010000001">
    <property type="protein sequence ID" value="MFC6591406.1"/>
    <property type="molecule type" value="Genomic_DNA"/>
</dbReference>
<name>A0ABW1YAQ9_9DEIO</name>